<name>A0A2I6SC36_9VIRU</name>
<evidence type="ECO:0000259" key="1">
    <source>
        <dbReference type="Pfam" id="PF00692"/>
    </source>
</evidence>
<dbReference type="InterPro" id="IPR036157">
    <property type="entry name" value="dUTPase-like_sf"/>
</dbReference>
<accession>A0A2I6SC36</accession>
<sequence length="54" mass="5931">MDIEPMGLAKISTGYGIDKFPDGCYGQIVSRSGMTWKNNTSVPTGTIDVDYREN</sequence>
<reference evidence="2" key="2">
    <citation type="journal article" date="2018" name="Genome Announc.">
        <title>First Report of a Complete Genome Sequence of White spot syndrome virus from India.</title>
        <authorList>
            <person name="Vinaya Kumar K."/>
            <person name="Shekhar M.S."/>
            <person name="Otta S.K."/>
            <person name="Karthic K."/>
            <person name="Ashok Kumar J."/>
            <person name="Gopikrishna G."/>
            <person name="Vijayan K.K."/>
        </authorList>
    </citation>
    <scope>NUCLEOTIDE SEQUENCE</scope>
    <source>
        <strain evidence="2">IN_AP4RU</strain>
    </source>
</reference>
<dbReference type="InterPro" id="IPR029054">
    <property type="entry name" value="dUTPase-like"/>
</dbReference>
<dbReference type="Proteomes" id="UP000267352">
    <property type="component" value="Segment"/>
</dbReference>
<dbReference type="SUPFAM" id="SSF51283">
    <property type="entry name" value="dUTPase-like"/>
    <property type="match status" value="1"/>
</dbReference>
<proteinExistence type="predicted"/>
<feature type="domain" description="dUTPase-like" evidence="1">
    <location>
        <begin position="19"/>
        <end position="53"/>
    </location>
</feature>
<reference evidence="2" key="1">
    <citation type="submission" date="2017-12" db="EMBL/GenBank/DDBJ databases">
        <authorList>
            <person name="Katneni V.K."/>
            <person name="Shekhar M.S."/>
            <person name="Otta S.K."/>
            <person name="Karthic K."/>
            <person name="Jangam A.K."/>
            <person name="Gopikrishna G."/>
            <person name="Vijayan K.K."/>
        </authorList>
    </citation>
    <scope>NUCLEOTIDE SEQUENCE [LARGE SCALE GENOMIC DNA]</scope>
    <source>
        <strain evidence="2">IN_AP4RU</strain>
    </source>
</reference>
<protein>
    <submittedName>
        <fullName evidence="2">WSSV345</fullName>
    </submittedName>
</protein>
<dbReference type="Gene3D" id="2.70.40.10">
    <property type="match status" value="1"/>
</dbReference>
<dbReference type="EMBL" id="MG702567">
    <property type="protein sequence ID" value="AUO15133.1"/>
    <property type="molecule type" value="Genomic_DNA"/>
</dbReference>
<evidence type="ECO:0000313" key="2">
    <source>
        <dbReference type="EMBL" id="AUO15133.1"/>
    </source>
</evidence>
<organism evidence="2">
    <name type="scientific">White spot syndrome virus</name>
    <dbReference type="NCBI Taxonomy" id="342409"/>
    <lineage>
        <taxon>Viruses</taxon>
        <taxon>Viruses incertae sedis</taxon>
        <taxon>Naldaviricetes</taxon>
        <taxon>Nimaviridae</taxon>
        <taxon>Whispovirus</taxon>
    </lineage>
</organism>
<dbReference type="Pfam" id="PF00692">
    <property type="entry name" value="dUTPase"/>
    <property type="match status" value="1"/>
</dbReference>